<dbReference type="KEGG" id="ada:A5CPEGH6_21500"/>
<accession>A0A4Y1X3A7</accession>
<sequence length="573" mass="60655">MIGRAMAWTAMLAMALSVGGCSDSDSDNDGPGDVTFPEKDAITVDAGQDRTLTFSADAEWKLTSNASWCRFVDGDFVQTTISGEAGDQSVTIRVSDDNQNSEKDDVAEITMAMGGKSQVIYEITRPRKGASSLIVKDESGKVIDTENPLLVKGGNITSPVQTTVTLEIDDASAQLGVLTDKTASWVTVTALTGTNDYVVSFKDDNADGKNPKYAIPAEENAVITFAAQKNGSTVAEVAIPIYYEGYAEGALILDPSYMSVTVSEDGRTMTGEGGVSGSESVDYGGELISTVTTRNDAFEIVEIAYTATYDQWGTPTEENYDFSANGDLDWVTTSKIAGETDANVKNRVRLTVSELPEGEEPRNATVMIFPKAVYDEIKDDLQGNIIDSEGDQATHDIKSAYNTYIMANLTQGSESAEPEGSVSFAGYYYTSFDGEAMAMTFEEVAGMGAGLEPKMENISDTPEGDAIFSDYGLSVMPNKNVWKATVPAGMMGDASNRLGIAAVGMPEGAMLGEAFPVSGITGEAVSAPTTGGQTVSLWSVYIADGGKPSGYQVVIMNQNSGIIEAVCVVEVTD</sequence>
<dbReference type="AlphaFoldDB" id="A0A4Y1X3A7"/>
<proteinExistence type="predicted"/>
<name>A0A4Y1X3A7_9BACT</name>
<evidence type="ECO:0000313" key="3">
    <source>
        <dbReference type="Proteomes" id="UP000319374"/>
    </source>
</evidence>
<gene>
    <name evidence="2" type="ORF">A5CPEGH6_21500</name>
</gene>
<evidence type="ECO:0000256" key="1">
    <source>
        <dbReference type="SAM" id="SignalP"/>
    </source>
</evidence>
<dbReference type="PROSITE" id="PS51257">
    <property type="entry name" value="PROKAR_LIPOPROTEIN"/>
    <property type="match status" value="1"/>
</dbReference>
<organism evidence="2 3">
    <name type="scientific">Alistipes dispar</name>
    <dbReference type="NCBI Taxonomy" id="2585119"/>
    <lineage>
        <taxon>Bacteria</taxon>
        <taxon>Pseudomonadati</taxon>
        <taxon>Bacteroidota</taxon>
        <taxon>Bacteroidia</taxon>
        <taxon>Bacteroidales</taxon>
        <taxon>Rikenellaceae</taxon>
        <taxon>Alistipes</taxon>
    </lineage>
</organism>
<dbReference type="InterPro" id="IPR032167">
    <property type="entry name" value="DUF5003"/>
</dbReference>
<evidence type="ECO:0000313" key="2">
    <source>
        <dbReference type="EMBL" id="BBL07512.1"/>
    </source>
</evidence>
<feature type="signal peptide" evidence="1">
    <location>
        <begin position="1"/>
        <end position="20"/>
    </location>
</feature>
<protein>
    <recommendedName>
        <fullName evidence="4">DUF5003 domain-containing protein</fullName>
    </recommendedName>
</protein>
<keyword evidence="1" id="KW-0732">Signal</keyword>
<keyword evidence="3" id="KW-1185">Reference proteome</keyword>
<dbReference type="EMBL" id="AP019736">
    <property type="protein sequence ID" value="BBL07512.1"/>
    <property type="molecule type" value="Genomic_DNA"/>
</dbReference>
<dbReference type="Gene3D" id="2.60.40.10">
    <property type="entry name" value="Immunoglobulins"/>
    <property type="match status" value="1"/>
</dbReference>
<reference evidence="3" key="1">
    <citation type="submission" date="2019-06" db="EMBL/GenBank/DDBJ databases">
        <title>Alistipes onderdonkii subsp. vulgaris subsp. nov., Alistipes dispar sp. nov. and Alistipes communis sp. nov., isolated from human faeces, and creation of Alistipes onderdonkii subsp. onderdonkii subsp. nov.</title>
        <authorList>
            <person name="Sakamoto M."/>
            <person name="Ikeyama N."/>
            <person name="Ogata Y."/>
            <person name="Suda W."/>
            <person name="Iino T."/>
            <person name="Hattori M."/>
            <person name="Ohkuma M."/>
        </authorList>
    </citation>
    <scope>NUCLEOTIDE SEQUENCE [LARGE SCALE GENOMIC DNA]</scope>
    <source>
        <strain evidence="3">5CPEGH6</strain>
    </source>
</reference>
<evidence type="ECO:0008006" key="4">
    <source>
        <dbReference type="Google" id="ProtNLM"/>
    </source>
</evidence>
<feature type="chain" id="PRO_5021362367" description="DUF5003 domain-containing protein" evidence="1">
    <location>
        <begin position="21"/>
        <end position="573"/>
    </location>
</feature>
<dbReference type="Pfam" id="PF16394">
    <property type="entry name" value="DUF5003"/>
    <property type="match status" value="1"/>
</dbReference>
<dbReference type="InterPro" id="IPR013783">
    <property type="entry name" value="Ig-like_fold"/>
</dbReference>
<dbReference type="Proteomes" id="UP000319374">
    <property type="component" value="Chromosome"/>
</dbReference>